<dbReference type="SUPFAM" id="SSF53335">
    <property type="entry name" value="S-adenosyl-L-methionine-dependent methyltransferases"/>
    <property type="match status" value="1"/>
</dbReference>
<dbReference type="Pfam" id="PF08242">
    <property type="entry name" value="Methyltransf_12"/>
    <property type="match status" value="1"/>
</dbReference>
<dbReference type="CDD" id="cd02440">
    <property type="entry name" value="AdoMet_MTases"/>
    <property type="match status" value="1"/>
</dbReference>
<evidence type="ECO:0000313" key="3">
    <source>
        <dbReference type="Proteomes" id="UP001516472"/>
    </source>
</evidence>
<comment type="caution">
    <text evidence="2">The sequence shown here is derived from an EMBL/GenBank/DDBJ whole genome shotgun (WGS) entry which is preliminary data.</text>
</comment>
<dbReference type="RefSeq" id="WP_193430047.1">
    <property type="nucleotide sequence ID" value="NZ_CBCSIP010000082.1"/>
</dbReference>
<name>A0ABR9PY64_9BACT</name>
<keyword evidence="2" id="KW-0489">Methyltransferase</keyword>
<evidence type="ECO:0000313" key="2">
    <source>
        <dbReference type="EMBL" id="MBE4752876.1"/>
    </source>
</evidence>
<gene>
    <name evidence="2" type="ORF">G4177_32465</name>
</gene>
<keyword evidence="2" id="KW-0808">Transferase</keyword>
<sequence>MAHEHSASSVHGSMTGFGADRAPHYDAQAAISLAGVQAAYELGVSALTARLDGQDAASLLFVGLGTGAELLPYTRFNVPGWRFTGVEPSEAMLAVARERLAAEGLGSRTHLHAGELRTLPSGPPFDGAQLMGVLHHVDGEEARIELLREVTRRLKPGAPLVLGCRVGMDPELTNVELRRLRAYGIPQEKLDRMRQHLAAMQPIESDAALFAMFAQAGLVAPRPLFVSLQYKVFLARFEP</sequence>
<proteinExistence type="predicted"/>
<dbReference type="EMBL" id="JAAIYO010000014">
    <property type="protein sequence ID" value="MBE4752876.1"/>
    <property type="molecule type" value="Genomic_DNA"/>
</dbReference>
<dbReference type="Gene3D" id="3.40.50.150">
    <property type="entry name" value="Vaccinia Virus protein VP39"/>
    <property type="match status" value="1"/>
</dbReference>
<dbReference type="InterPro" id="IPR013217">
    <property type="entry name" value="Methyltransf_12"/>
</dbReference>
<reference evidence="2 3" key="1">
    <citation type="submission" date="2020-02" db="EMBL/GenBank/DDBJ databases">
        <authorList>
            <person name="Babadi Z.K."/>
            <person name="Risdian C."/>
            <person name="Ebrahimipour G.H."/>
            <person name="Wink J."/>
        </authorList>
    </citation>
    <scope>NUCLEOTIDE SEQUENCE [LARGE SCALE GENOMIC DNA]</scope>
    <source>
        <strain evidence="2 3">ZKHCc1 1396</strain>
    </source>
</reference>
<dbReference type="Proteomes" id="UP001516472">
    <property type="component" value="Unassembled WGS sequence"/>
</dbReference>
<dbReference type="GO" id="GO:0032259">
    <property type="term" value="P:methylation"/>
    <property type="evidence" value="ECO:0007669"/>
    <property type="project" value="UniProtKB-KW"/>
</dbReference>
<dbReference type="InterPro" id="IPR029063">
    <property type="entry name" value="SAM-dependent_MTases_sf"/>
</dbReference>
<protein>
    <submittedName>
        <fullName evidence="2">Methyltransferase domain-containing protein</fullName>
    </submittedName>
</protein>
<organism evidence="2 3">
    <name type="scientific">Corallococcus soli</name>
    <dbReference type="NCBI Taxonomy" id="2710757"/>
    <lineage>
        <taxon>Bacteria</taxon>
        <taxon>Pseudomonadati</taxon>
        <taxon>Myxococcota</taxon>
        <taxon>Myxococcia</taxon>
        <taxon>Myxococcales</taxon>
        <taxon>Cystobacterineae</taxon>
        <taxon>Myxococcaceae</taxon>
        <taxon>Corallococcus</taxon>
    </lineage>
</organism>
<dbReference type="GO" id="GO:0008168">
    <property type="term" value="F:methyltransferase activity"/>
    <property type="evidence" value="ECO:0007669"/>
    <property type="project" value="UniProtKB-KW"/>
</dbReference>
<evidence type="ECO:0000259" key="1">
    <source>
        <dbReference type="Pfam" id="PF08242"/>
    </source>
</evidence>
<accession>A0ABR9PY64</accession>
<keyword evidence="3" id="KW-1185">Reference proteome</keyword>
<feature type="domain" description="Methyltransferase type 12" evidence="1">
    <location>
        <begin position="62"/>
        <end position="159"/>
    </location>
</feature>